<accession>A0ABT2H3D1</accession>
<dbReference type="EMBL" id="JANLCJ010000004">
    <property type="protein sequence ID" value="MCS5734432.1"/>
    <property type="molecule type" value="Genomic_DNA"/>
</dbReference>
<evidence type="ECO:0000256" key="1">
    <source>
        <dbReference type="SAM" id="MobiDB-lite"/>
    </source>
</evidence>
<dbReference type="InterPro" id="IPR023811">
    <property type="entry name" value="CHP04076"/>
</dbReference>
<feature type="compositionally biased region" description="Gly residues" evidence="1">
    <location>
        <begin position="7"/>
        <end position="28"/>
    </location>
</feature>
<evidence type="ECO:0000313" key="2">
    <source>
        <dbReference type="EMBL" id="MCS5734432.1"/>
    </source>
</evidence>
<keyword evidence="3" id="KW-1185">Reference proteome</keyword>
<name>A0ABT2H3D1_9MICO</name>
<gene>
    <name evidence="2" type="ORF">N1032_11855</name>
</gene>
<dbReference type="RefSeq" id="WP_259539297.1">
    <property type="nucleotide sequence ID" value="NZ_JANLCJ010000004.1"/>
</dbReference>
<comment type="caution">
    <text evidence="2">The sequence shown here is derived from an EMBL/GenBank/DDBJ whole genome shotgun (WGS) entry which is preliminary data.</text>
</comment>
<sequence>MTDETGGHGVEPGTEAGGAAAGTAGDEGGAFDSANDMELYDITVVVDRIEGRSVCGMHVGDSFEVVNSSQLKIPGHFCFYALQAVLPMIPAKQRKLPDGDWLERDSLVACPDPEERLIMRIERGALCPMRSGDLT</sequence>
<reference evidence="2" key="1">
    <citation type="submission" date="2022-08" db="EMBL/GenBank/DDBJ databases">
        <authorList>
            <person name="Deng Y."/>
            <person name="Han X.-F."/>
            <person name="Zhang Y.-Q."/>
        </authorList>
    </citation>
    <scope>NUCLEOTIDE SEQUENCE</scope>
    <source>
        <strain evidence="2">CPCC 203386</strain>
    </source>
</reference>
<proteinExistence type="predicted"/>
<organism evidence="2 3">
    <name type="scientific">Herbiconiux daphne</name>
    <dbReference type="NCBI Taxonomy" id="2970914"/>
    <lineage>
        <taxon>Bacteria</taxon>
        <taxon>Bacillati</taxon>
        <taxon>Actinomycetota</taxon>
        <taxon>Actinomycetes</taxon>
        <taxon>Micrococcales</taxon>
        <taxon>Microbacteriaceae</taxon>
        <taxon>Herbiconiux</taxon>
    </lineage>
</organism>
<dbReference type="Proteomes" id="UP001165586">
    <property type="component" value="Unassembled WGS sequence"/>
</dbReference>
<dbReference type="NCBIfam" id="TIGR04076">
    <property type="entry name" value="TIGR04076 family protein"/>
    <property type="match status" value="1"/>
</dbReference>
<protein>
    <submittedName>
        <fullName evidence="2">TIGR04076 family protein</fullName>
    </submittedName>
</protein>
<feature type="region of interest" description="Disordered" evidence="1">
    <location>
        <begin position="1"/>
        <end position="28"/>
    </location>
</feature>
<evidence type="ECO:0000313" key="3">
    <source>
        <dbReference type="Proteomes" id="UP001165586"/>
    </source>
</evidence>